<gene>
    <name evidence="2" type="ORF">QCA50_013692</name>
</gene>
<dbReference type="AlphaFoldDB" id="A0AAW0G1U8"/>
<name>A0AAW0G1U8_9APHY</name>
<comment type="caution">
    <text evidence="2">The sequence shown here is derived from an EMBL/GenBank/DDBJ whole genome shotgun (WGS) entry which is preliminary data.</text>
</comment>
<feature type="compositionally biased region" description="Basic and acidic residues" evidence="1">
    <location>
        <begin position="225"/>
        <end position="239"/>
    </location>
</feature>
<sequence length="490" mass="54271">MPRTRAMLNTPVTEHSSKKTHVTGPSSSAAAPMSASKALAKEHLSRLVPTQALPTPPATRKRKRARSRVTDSDTEEDDELPVLDASDKEESKRPVEHVKEDAVVIGNKKRRTLKLDAIAEELSRRAAEEEFWTGDSRASILPIIPKSARTLDSVATRQEERGRSRSRSRTRSPSSSPPAPHLLKRNRTGLFSPPPSRRDPRPFSRPVTPPPPPRTPEPKRKSRKAVRDSAKRLFPERDSPNNPFLADDSSAPGSSSISPERPKTAETYTEKPTITMVYRGVKHEFINPLYDPDAPNGVPSDRNSPSRLPPTDPDFSPTPYCPPKLLFPEARKLDHAKIRSRASGSPSPVPVPAVDSDNVEDEFGEYPSTPKPKRLEKSRPLARATEKPKVFKGKGKGKEKKSEWESSDEEDEDEPPVQQLRRSPRLNGRVQAAVQFPLRAGVAAGRGEKAPRVEASERVPRGERERGRPTATKDVKEAAKLAPLLFPGRE</sequence>
<feature type="compositionally biased region" description="Basic and acidic residues" evidence="1">
    <location>
        <begin position="446"/>
        <end position="476"/>
    </location>
</feature>
<evidence type="ECO:0000313" key="2">
    <source>
        <dbReference type="EMBL" id="KAK7683020.1"/>
    </source>
</evidence>
<keyword evidence="3" id="KW-1185">Reference proteome</keyword>
<accession>A0AAW0G1U8</accession>
<feature type="compositionally biased region" description="Low complexity" evidence="1">
    <location>
        <begin position="246"/>
        <end position="259"/>
    </location>
</feature>
<feature type="compositionally biased region" description="Low complexity" evidence="1">
    <location>
        <begin position="342"/>
        <end position="356"/>
    </location>
</feature>
<feature type="compositionally biased region" description="Acidic residues" evidence="1">
    <location>
        <begin position="72"/>
        <end position="81"/>
    </location>
</feature>
<feature type="compositionally biased region" description="Basic and acidic residues" evidence="1">
    <location>
        <begin position="373"/>
        <end position="389"/>
    </location>
</feature>
<evidence type="ECO:0000256" key="1">
    <source>
        <dbReference type="SAM" id="MobiDB-lite"/>
    </source>
</evidence>
<dbReference type="Proteomes" id="UP001385951">
    <property type="component" value="Unassembled WGS sequence"/>
</dbReference>
<feature type="region of interest" description="Disordered" evidence="1">
    <location>
        <begin position="124"/>
        <end position="273"/>
    </location>
</feature>
<feature type="region of interest" description="Disordered" evidence="1">
    <location>
        <begin position="287"/>
        <end position="428"/>
    </location>
</feature>
<feature type="region of interest" description="Disordered" evidence="1">
    <location>
        <begin position="1"/>
        <end position="98"/>
    </location>
</feature>
<evidence type="ECO:0000313" key="3">
    <source>
        <dbReference type="Proteomes" id="UP001385951"/>
    </source>
</evidence>
<reference evidence="2 3" key="1">
    <citation type="submission" date="2022-09" db="EMBL/GenBank/DDBJ databases">
        <authorList>
            <person name="Palmer J.M."/>
        </authorList>
    </citation>
    <scope>NUCLEOTIDE SEQUENCE [LARGE SCALE GENOMIC DNA]</scope>
    <source>
        <strain evidence="2 3">DSM 7382</strain>
    </source>
</reference>
<feature type="compositionally biased region" description="Basic and acidic residues" evidence="1">
    <location>
        <begin position="85"/>
        <end position="98"/>
    </location>
</feature>
<protein>
    <submittedName>
        <fullName evidence="2">Uncharacterized protein</fullName>
    </submittedName>
</protein>
<feature type="compositionally biased region" description="Basic residues" evidence="1">
    <location>
        <begin position="390"/>
        <end position="399"/>
    </location>
</feature>
<feature type="compositionally biased region" description="Acidic residues" evidence="1">
    <location>
        <begin position="405"/>
        <end position="415"/>
    </location>
</feature>
<organism evidence="2 3">
    <name type="scientific">Cerrena zonata</name>
    <dbReference type="NCBI Taxonomy" id="2478898"/>
    <lineage>
        <taxon>Eukaryota</taxon>
        <taxon>Fungi</taxon>
        <taxon>Dikarya</taxon>
        <taxon>Basidiomycota</taxon>
        <taxon>Agaricomycotina</taxon>
        <taxon>Agaricomycetes</taxon>
        <taxon>Polyporales</taxon>
        <taxon>Cerrenaceae</taxon>
        <taxon>Cerrena</taxon>
    </lineage>
</organism>
<feature type="region of interest" description="Disordered" evidence="1">
    <location>
        <begin position="442"/>
        <end position="476"/>
    </location>
</feature>
<proteinExistence type="predicted"/>
<dbReference type="EMBL" id="JASBNA010000032">
    <property type="protein sequence ID" value="KAK7683020.1"/>
    <property type="molecule type" value="Genomic_DNA"/>
</dbReference>
<feature type="compositionally biased region" description="Low complexity" evidence="1">
    <location>
        <begin position="26"/>
        <end position="38"/>
    </location>
</feature>